<evidence type="ECO:0000256" key="1">
    <source>
        <dbReference type="ARBA" id="ARBA00013201"/>
    </source>
</evidence>
<dbReference type="EC" id="3.1.1.47" evidence="1"/>
<accession>A0A1J7JEZ6</accession>
<feature type="region of interest" description="Disordered" evidence="5">
    <location>
        <begin position="145"/>
        <end position="178"/>
    </location>
</feature>
<keyword evidence="3" id="KW-0442">Lipid degradation</keyword>
<dbReference type="Gene3D" id="3.40.50.1820">
    <property type="entry name" value="alpha/beta hydrolase"/>
    <property type="match status" value="1"/>
</dbReference>
<dbReference type="GO" id="GO:0016042">
    <property type="term" value="P:lipid catabolic process"/>
    <property type="evidence" value="ECO:0007669"/>
    <property type="project" value="UniProtKB-KW"/>
</dbReference>
<dbReference type="OrthoDB" id="2363873at2759"/>
<feature type="compositionally biased region" description="Polar residues" evidence="5">
    <location>
        <begin position="1"/>
        <end position="10"/>
    </location>
</feature>
<evidence type="ECO:0000256" key="3">
    <source>
        <dbReference type="ARBA" id="ARBA00022963"/>
    </source>
</evidence>
<dbReference type="InterPro" id="IPR029058">
    <property type="entry name" value="AB_hydrolase_fold"/>
</dbReference>
<feature type="region of interest" description="Disordered" evidence="5">
    <location>
        <begin position="1"/>
        <end position="24"/>
    </location>
</feature>
<evidence type="ECO:0000256" key="5">
    <source>
        <dbReference type="SAM" id="MobiDB-lite"/>
    </source>
</evidence>
<dbReference type="EMBL" id="KV875101">
    <property type="protein sequence ID" value="OIW26170.1"/>
    <property type="molecule type" value="Genomic_DNA"/>
</dbReference>
<protein>
    <recommendedName>
        <fullName evidence="1">1-alkyl-2-acetylglycerophosphocholine esterase</fullName>
        <ecNumber evidence="1">3.1.1.47</ecNumber>
    </recommendedName>
</protein>
<dbReference type="GO" id="GO:0003847">
    <property type="term" value="F:1-alkyl-2-acetylglycerophosphocholine esterase activity"/>
    <property type="evidence" value="ECO:0007669"/>
    <property type="project" value="UniProtKB-EC"/>
</dbReference>
<organism evidence="6 7">
    <name type="scientific">Coniochaeta ligniaria NRRL 30616</name>
    <dbReference type="NCBI Taxonomy" id="1408157"/>
    <lineage>
        <taxon>Eukaryota</taxon>
        <taxon>Fungi</taxon>
        <taxon>Dikarya</taxon>
        <taxon>Ascomycota</taxon>
        <taxon>Pezizomycotina</taxon>
        <taxon>Sordariomycetes</taxon>
        <taxon>Sordariomycetidae</taxon>
        <taxon>Coniochaetales</taxon>
        <taxon>Coniochaetaceae</taxon>
        <taxon>Coniochaeta</taxon>
    </lineage>
</organism>
<evidence type="ECO:0000313" key="7">
    <source>
        <dbReference type="Proteomes" id="UP000182658"/>
    </source>
</evidence>
<evidence type="ECO:0000256" key="2">
    <source>
        <dbReference type="ARBA" id="ARBA00022801"/>
    </source>
</evidence>
<keyword evidence="7" id="KW-1185">Reference proteome</keyword>
<dbReference type="InParanoid" id="A0A1J7JEZ6"/>
<sequence length="611" mass="68978">MRRKSSATNPQYPPTAPGPRKTWREKSLHSLPRYPGPYNVGYMEIEVPARKPRAFSHIRRNHEPALRMDTVLFSVYYPCEQAPGSEPSLDTVPWLPRPRTETAHGYAKFLSVPSLPVTAYMAATSMFTKLPAFRNAKLAEHWAPENCGTAGRSPEDAGQPRTDPQSTGDRDRPNFPVMVFSHGLGGSRTLASSICGGLASYGVVVVAMEHRDGSGARTFVNLPPGKEAHRDLDDEDVDKDPQHTKSEEKKQEKKPPSGPAKSYFKVDYLFPEGNAKDTTPNNPQGVDLELRGAQIDMRLAEIEEAYHVLTMINEGHGEEVRRVNLRKKGNVGSSSKGLDGIDWRDWEGRLHMENVTMAGHSFGGATSVQVVRLADRFPWIGQGVLLDAWGPAFPEGTEQRIRKPILSIGSEAFMHWQENFDRVEDICREGLDQGALCWQMTIRGSTHLSQTDFAVLYPNWMALLVKTLVNPRRALFLTVTSILEFLRFTLPAQQRSRFETAWPNEHLLETAISDTKVLSDHRPDDKWIAARLKIEGEFSLRLSYWVRWRRRWREKRQARETIPMRAAAPLGGLIDWDSEIWMHLRPKIEPSSEPSSESATQRSVPMASDRS</sequence>
<feature type="region of interest" description="Disordered" evidence="5">
    <location>
        <begin position="215"/>
        <end position="263"/>
    </location>
</feature>
<dbReference type="Pfam" id="PF03403">
    <property type="entry name" value="PAF-AH_p_II"/>
    <property type="match status" value="1"/>
</dbReference>
<name>A0A1J7JEZ6_9PEZI</name>
<evidence type="ECO:0000313" key="6">
    <source>
        <dbReference type="EMBL" id="OIW26170.1"/>
    </source>
</evidence>
<dbReference type="PANTHER" id="PTHR10272">
    <property type="entry name" value="PLATELET-ACTIVATING FACTOR ACETYLHYDROLASE"/>
    <property type="match status" value="1"/>
</dbReference>
<reference evidence="6 7" key="1">
    <citation type="submission" date="2016-10" db="EMBL/GenBank/DDBJ databases">
        <title>Draft genome sequence of Coniochaeta ligniaria NRRL30616, a lignocellulolytic fungus for bioabatement of inhibitors in plant biomass hydrolysates.</title>
        <authorList>
            <consortium name="DOE Joint Genome Institute"/>
            <person name="Jimenez D.J."/>
            <person name="Hector R.E."/>
            <person name="Riley R."/>
            <person name="Sun H."/>
            <person name="Grigoriev I.V."/>
            <person name="Van Elsas J.D."/>
            <person name="Nichols N.N."/>
        </authorList>
    </citation>
    <scope>NUCLEOTIDE SEQUENCE [LARGE SCALE GENOMIC DNA]</scope>
    <source>
        <strain evidence="6 7">NRRL 30616</strain>
    </source>
</reference>
<dbReference type="SUPFAM" id="SSF53474">
    <property type="entry name" value="alpha/beta-Hydrolases"/>
    <property type="match status" value="1"/>
</dbReference>
<evidence type="ECO:0000256" key="4">
    <source>
        <dbReference type="ARBA" id="ARBA00023098"/>
    </source>
</evidence>
<proteinExistence type="predicted"/>
<dbReference type="AlphaFoldDB" id="A0A1J7JEZ6"/>
<dbReference type="STRING" id="1408157.A0A1J7JEZ6"/>
<dbReference type="Proteomes" id="UP000182658">
    <property type="component" value="Unassembled WGS sequence"/>
</dbReference>
<keyword evidence="2" id="KW-0378">Hydrolase</keyword>
<gene>
    <name evidence="6" type="ORF">CONLIGDRAFT_521868</name>
</gene>
<keyword evidence="4" id="KW-0443">Lipid metabolism</keyword>
<feature type="compositionally biased region" description="Basic and acidic residues" evidence="5">
    <location>
        <begin position="239"/>
        <end position="255"/>
    </location>
</feature>
<dbReference type="PANTHER" id="PTHR10272:SF0">
    <property type="entry name" value="PLATELET-ACTIVATING FACTOR ACETYLHYDROLASE"/>
    <property type="match status" value="1"/>
</dbReference>
<feature type="region of interest" description="Disordered" evidence="5">
    <location>
        <begin position="587"/>
        <end position="611"/>
    </location>
</feature>